<comment type="similarity">
    <text evidence="2">Belongs to the binding-protein-dependent transport system permease family. HisMQ subfamily.</text>
</comment>
<dbReference type="CDD" id="cd06261">
    <property type="entry name" value="TM_PBP2"/>
    <property type="match status" value="1"/>
</dbReference>
<keyword evidence="5" id="KW-0997">Cell inner membrane</keyword>
<dbReference type="SUPFAM" id="SSF161098">
    <property type="entry name" value="MetI-like"/>
    <property type="match status" value="1"/>
</dbReference>
<keyword evidence="8 9" id="KW-0472">Membrane</keyword>
<evidence type="ECO:0000256" key="7">
    <source>
        <dbReference type="ARBA" id="ARBA00022989"/>
    </source>
</evidence>
<keyword evidence="7 9" id="KW-1133">Transmembrane helix</keyword>
<dbReference type="RefSeq" id="WP_342847777.1">
    <property type="nucleotide sequence ID" value="NZ_JBBMQO010000003.1"/>
</dbReference>
<dbReference type="Gene3D" id="1.10.3720.10">
    <property type="entry name" value="MetI-like"/>
    <property type="match status" value="1"/>
</dbReference>
<evidence type="ECO:0000256" key="1">
    <source>
        <dbReference type="ARBA" id="ARBA00004429"/>
    </source>
</evidence>
<dbReference type="InterPro" id="IPR043429">
    <property type="entry name" value="ArtM/GltK/GlnP/TcyL/YhdX-like"/>
</dbReference>
<evidence type="ECO:0000313" key="12">
    <source>
        <dbReference type="Proteomes" id="UP001477870"/>
    </source>
</evidence>
<protein>
    <submittedName>
        <fullName evidence="11">ABC transporter permease</fullName>
    </submittedName>
</protein>
<evidence type="ECO:0000256" key="5">
    <source>
        <dbReference type="ARBA" id="ARBA00022519"/>
    </source>
</evidence>
<name>A0ABU9T648_9HYPH</name>
<evidence type="ECO:0000313" key="11">
    <source>
        <dbReference type="EMBL" id="MEM5501239.1"/>
    </source>
</evidence>
<evidence type="ECO:0000256" key="9">
    <source>
        <dbReference type="RuleBase" id="RU363032"/>
    </source>
</evidence>
<feature type="transmembrane region" description="Helical" evidence="9">
    <location>
        <begin position="243"/>
        <end position="264"/>
    </location>
</feature>
<accession>A0ABU9T648</accession>
<dbReference type="Proteomes" id="UP001477870">
    <property type="component" value="Unassembled WGS sequence"/>
</dbReference>
<dbReference type="Pfam" id="PF00528">
    <property type="entry name" value="BPD_transp_1"/>
    <property type="match status" value="1"/>
</dbReference>
<dbReference type="PROSITE" id="PS50928">
    <property type="entry name" value="ABC_TM1"/>
    <property type="match status" value="1"/>
</dbReference>
<evidence type="ECO:0000256" key="3">
    <source>
        <dbReference type="ARBA" id="ARBA00022448"/>
    </source>
</evidence>
<keyword evidence="3 9" id="KW-0813">Transport</keyword>
<evidence type="ECO:0000256" key="4">
    <source>
        <dbReference type="ARBA" id="ARBA00022475"/>
    </source>
</evidence>
<dbReference type="PANTHER" id="PTHR30614">
    <property type="entry name" value="MEMBRANE COMPONENT OF AMINO ACID ABC TRANSPORTER"/>
    <property type="match status" value="1"/>
</dbReference>
<dbReference type="EMBL" id="JBBMQO010000003">
    <property type="protein sequence ID" value="MEM5501239.1"/>
    <property type="molecule type" value="Genomic_DNA"/>
</dbReference>
<reference evidence="11 12" key="1">
    <citation type="submission" date="2024-03" db="EMBL/GenBank/DDBJ databases">
        <title>Community enrichment and isolation of bacterial strains for fucoidan degradation.</title>
        <authorList>
            <person name="Sichert A."/>
        </authorList>
    </citation>
    <scope>NUCLEOTIDE SEQUENCE [LARGE SCALE GENOMIC DNA]</scope>
    <source>
        <strain evidence="11 12">AS62</strain>
    </source>
</reference>
<comment type="caution">
    <text evidence="11">The sequence shown here is derived from an EMBL/GenBank/DDBJ whole genome shotgun (WGS) entry which is preliminary data.</text>
</comment>
<feature type="transmembrane region" description="Helical" evidence="9">
    <location>
        <begin position="27"/>
        <end position="48"/>
    </location>
</feature>
<feature type="domain" description="ABC transmembrane type-1" evidence="10">
    <location>
        <begin position="67"/>
        <end position="264"/>
    </location>
</feature>
<dbReference type="InterPro" id="IPR000515">
    <property type="entry name" value="MetI-like"/>
</dbReference>
<proteinExistence type="inferred from homology"/>
<dbReference type="InterPro" id="IPR035906">
    <property type="entry name" value="MetI-like_sf"/>
</dbReference>
<dbReference type="InterPro" id="IPR010065">
    <property type="entry name" value="AA_ABC_transptr_permease_3TM"/>
</dbReference>
<keyword evidence="6 9" id="KW-0812">Transmembrane</keyword>
<evidence type="ECO:0000259" key="10">
    <source>
        <dbReference type="PROSITE" id="PS50928"/>
    </source>
</evidence>
<sequence length="277" mass="31453">MKFVATEILPDQAPPPRPPRQWNSARISGNILMLFWTVAGIGLIWFLFTSWDPAKFDKYGIKYWTGLQTTLTLVAVSIALGAIISLPIAFGRLSKNKIIGALSFSYVYIFRGTPLLVQVFLIYYGLGTFRAELDALGIWIFFRDAWNCAILAFTLNTAAYQAEILRGAIQSVPKGQWEGADSLGIPRWKTFQKIILPQALIVALRPYGNEIILMVKGSAIVALVTVFDLMGETRRAYSRTFDFQMYIWAAVFYFVIVEVLRNIWNGLELRLTRHLKR</sequence>
<evidence type="ECO:0000256" key="2">
    <source>
        <dbReference type="ARBA" id="ARBA00010072"/>
    </source>
</evidence>
<gene>
    <name evidence="11" type="ORF">WNY59_06515</name>
</gene>
<dbReference type="PANTHER" id="PTHR30614:SF10">
    <property type="entry name" value="ARGININE ABC TRANSPORTER PERMEASE PROTEIN ARTM"/>
    <property type="match status" value="1"/>
</dbReference>
<feature type="transmembrane region" description="Helical" evidence="9">
    <location>
        <begin position="68"/>
        <end position="90"/>
    </location>
</feature>
<feature type="transmembrane region" description="Helical" evidence="9">
    <location>
        <begin position="211"/>
        <end position="231"/>
    </location>
</feature>
<feature type="transmembrane region" description="Helical" evidence="9">
    <location>
        <begin position="102"/>
        <end position="126"/>
    </location>
</feature>
<dbReference type="NCBIfam" id="TIGR01726">
    <property type="entry name" value="HEQRo_perm_3TM"/>
    <property type="match status" value="1"/>
</dbReference>
<organism evidence="11 12">
    <name type="scientific">Ahrensia kielensis</name>
    <dbReference type="NCBI Taxonomy" id="76980"/>
    <lineage>
        <taxon>Bacteria</taxon>
        <taxon>Pseudomonadati</taxon>
        <taxon>Pseudomonadota</taxon>
        <taxon>Alphaproteobacteria</taxon>
        <taxon>Hyphomicrobiales</taxon>
        <taxon>Ahrensiaceae</taxon>
        <taxon>Ahrensia</taxon>
    </lineage>
</organism>
<keyword evidence="4" id="KW-1003">Cell membrane</keyword>
<evidence type="ECO:0000256" key="8">
    <source>
        <dbReference type="ARBA" id="ARBA00023136"/>
    </source>
</evidence>
<evidence type="ECO:0000256" key="6">
    <source>
        <dbReference type="ARBA" id="ARBA00022692"/>
    </source>
</evidence>
<comment type="subcellular location">
    <subcellularLocation>
        <location evidence="1">Cell inner membrane</location>
        <topology evidence="1">Multi-pass membrane protein</topology>
    </subcellularLocation>
    <subcellularLocation>
        <location evidence="9">Cell membrane</location>
        <topology evidence="9">Multi-pass membrane protein</topology>
    </subcellularLocation>
</comment>
<keyword evidence="12" id="KW-1185">Reference proteome</keyword>